<comment type="cofactor">
    <cofactor evidence="1 8">
        <name>pyridoxal 5'-phosphate</name>
        <dbReference type="ChEBI" id="CHEBI:597326"/>
    </cofactor>
</comment>
<dbReference type="InterPro" id="IPR049316">
    <property type="entry name" value="GDC-P_C"/>
</dbReference>
<evidence type="ECO:0000313" key="12">
    <source>
        <dbReference type="Proteomes" id="UP001431217"/>
    </source>
</evidence>
<dbReference type="CDD" id="cd00613">
    <property type="entry name" value="GDC-P"/>
    <property type="match status" value="2"/>
</dbReference>
<comment type="catalytic activity">
    <reaction evidence="7 8">
        <text>N(6)-[(R)-lipoyl]-L-lysyl-[glycine-cleavage complex H protein] + glycine + H(+) = N(6)-[(R)-S(8)-aminomethyldihydrolipoyl]-L-lysyl-[glycine-cleavage complex H protein] + CO2</text>
        <dbReference type="Rhea" id="RHEA:24304"/>
        <dbReference type="Rhea" id="RHEA-COMP:10494"/>
        <dbReference type="Rhea" id="RHEA-COMP:10495"/>
        <dbReference type="ChEBI" id="CHEBI:15378"/>
        <dbReference type="ChEBI" id="CHEBI:16526"/>
        <dbReference type="ChEBI" id="CHEBI:57305"/>
        <dbReference type="ChEBI" id="CHEBI:83099"/>
        <dbReference type="ChEBI" id="CHEBI:83143"/>
        <dbReference type="EC" id="1.4.4.2"/>
    </reaction>
</comment>
<comment type="caution">
    <text evidence="11">The sequence shown here is derived from an EMBL/GenBank/DDBJ whole genome shotgun (WGS) entry which is preliminary data.</text>
</comment>
<dbReference type="NCBIfam" id="TIGR00461">
    <property type="entry name" value="gcvP"/>
    <property type="match status" value="1"/>
</dbReference>
<comment type="similarity">
    <text evidence="3 8">Belongs to the GcvP family.</text>
</comment>
<dbReference type="NCBIfam" id="NF001696">
    <property type="entry name" value="PRK00451.1"/>
    <property type="match status" value="1"/>
</dbReference>
<evidence type="ECO:0000256" key="1">
    <source>
        <dbReference type="ARBA" id="ARBA00001933"/>
    </source>
</evidence>
<evidence type="ECO:0000256" key="3">
    <source>
        <dbReference type="ARBA" id="ARBA00010756"/>
    </source>
</evidence>
<dbReference type="PANTHER" id="PTHR11773:SF1">
    <property type="entry name" value="GLYCINE DEHYDROGENASE (DECARBOXYLATING), MITOCHONDRIAL"/>
    <property type="match status" value="1"/>
</dbReference>
<reference evidence="11 12" key="1">
    <citation type="submission" date="2022-05" db="EMBL/GenBank/DDBJ databases">
        <title>Luteimonas sp. SX5, whole genome shotgun sequencing project.</title>
        <authorList>
            <person name="Zhao G."/>
            <person name="Shen L."/>
        </authorList>
    </citation>
    <scope>NUCLEOTIDE SEQUENCE [LARGE SCALE GENOMIC DNA]</scope>
    <source>
        <strain evidence="11 12">SX5</strain>
    </source>
</reference>
<dbReference type="NCBIfam" id="NF003346">
    <property type="entry name" value="PRK04366.1"/>
    <property type="match status" value="1"/>
</dbReference>
<dbReference type="RefSeq" id="WP_249472380.1">
    <property type="nucleotide sequence ID" value="NZ_JAMBEP010000001.1"/>
</dbReference>
<evidence type="ECO:0000256" key="4">
    <source>
        <dbReference type="ARBA" id="ARBA00011690"/>
    </source>
</evidence>
<dbReference type="PANTHER" id="PTHR11773">
    <property type="entry name" value="GLYCINE DEHYDROGENASE, DECARBOXYLATING"/>
    <property type="match status" value="1"/>
</dbReference>
<evidence type="ECO:0000259" key="9">
    <source>
        <dbReference type="Pfam" id="PF02347"/>
    </source>
</evidence>
<feature type="domain" description="Glycine cleavage system P-protein N-terminal" evidence="9">
    <location>
        <begin position="450"/>
        <end position="731"/>
    </location>
</feature>
<dbReference type="Proteomes" id="UP001431217">
    <property type="component" value="Unassembled WGS sequence"/>
</dbReference>
<dbReference type="Pfam" id="PF02347">
    <property type="entry name" value="GDC-P"/>
    <property type="match status" value="2"/>
</dbReference>
<evidence type="ECO:0000313" key="11">
    <source>
        <dbReference type="EMBL" id="MCL1634143.1"/>
    </source>
</evidence>
<evidence type="ECO:0000259" key="10">
    <source>
        <dbReference type="Pfam" id="PF21478"/>
    </source>
</evidence>
<sequence>MPQNATPSLRELEHHSAFIERHIGPNDGEIAQMLRVVGHASLDAMTDAIVPGKIKSPSPLALPDPVTEVEALAKIRAIADKNEVFRSFIGQGYYGTHTPNVILRNILENPAWYTAYTPYQAEISQGRMEALINFQTLCADLTGMEIANASLLDEGTAAAEAMTLAKRSAKSKSNVFFVSRNVHPQTLEVLRTRADGLDIELRVGDDSEAANTDSFGVLLQYPDTYGQIHDHKALADAVHTRGALVAVATDLLALTLIAAPGEWGADIVVGNTQRFGVPFGFGGPHAAFMACRDAFKRSMPGRLIGVSIDAEGKPAYRLTLQTREQHIRREKATSNICTAQVLLAVMASMYAVYHGPEGLTRIARRTHRLAAILAASLRKCGVTVGPDFFDTLHVIDVDAAEIHVKAEKARINLRKIDARSVGISLDETATREDVIALAALFDAQIDDIDALDAATADALPGGLLRASKFLQHPVFNTHHSEHELLRYMRSLADKDLAMDRTMIPLGSCTMKLNATAEMIPVTWPEFGNMHPLAPATQTAGYKQLVEELEAMLVECTGYDAVSLQPNSGAQGEFAGLLAIRAYHRSRNEGHRDICLIPESAHGTNPASAQMCGMNVVVTKCDANGNVDVEDIRRAAEKYGDRLAALMITYPSTHGVFEEDIVEICEIVHKHGGQVYTDGANMNALVGVAKPGKWGSDVSHLNLHKTFCIPHGGGGPGVGPCAVKAHLAPFLPRTAPLPLAGEENVSAANEGEGTAFGVGMVSAAAYGSASILPISWMYVTLMGNSGLRKATQVALLNANYIARRLAPHFETLYTGRNGLVAHECILDLRPIKDATGISAEDVAKRLIDFGFHAPTLSFPVAGTLMVEPTESESLHELDRFIDAMIQIRDEIRAIEEGKLDREDNPLKHAPHTATMVAGSEWNHAYPRELAAFPLPVLKQQKYWPPVARVDNVYGDKNVFCSCVPIEAFAGEIEAFSEPNVM</sequence>
<dbReference type="InterPro" id="IPR003437">
    <property type="entry name" value="GcvP"/>
</dbReference>
<accession>A0ABT0MH05</accession>
<dbReference type="InterPro" id="IPR015424">
    <property type="entry name" value="PyrdxlP-dep_Trfase"/>
</dbReference>
<feature type="domain" description="Glycine dehydrogenase C-terminal" evidence="10">
    <location>
        <begin position="789"/>
        <end position="910"/>
    </location>
</feature>
<dbReference type="InterPro" id="IPR020581">
    <property type="entry name" value="GDC_P"/>
</dbReference>
<evidence type="ECO:0000256" key="5">
    <source>
        <dbReference type="ARBA" id="ARBA00022898"/>
    </source>
</evidence>
<dbReference type="HAMAP" id="MF_00711">
    <property type="entry name" value="GcvP"/>
    <property type="match status" value="1"/>
</dbReference>
<dbReference type="InterPro" id="IPR049315">
    <property type="entry name" value="GDC-P_N"/>
</dbReference>
<dbReference type="InterPro" id="IPR015422">
    <property type="entry name" value="PyrdxlP-dep_Trfase_small"/>
</dbReference>
<comment type="subunit">
    <text evidence="4 8">The glycine cleavage system is composed of four proteins: P, T, L and H.</text>
</comment>
<dbReference type="EC" id="1.4.4.2" evidence="8"/>
<dbReference type="Gene3D" id="3.90.1150.10">
    <property type="entry name" value="Aspartate Aminotransferase, domain 1"/>
    <property type="match status" value="2"/>
</dbReference>
<name>A0ABT0MH05_9GAMM</name>
<dbReference type="Gene3D" id="3.40.640.10">
    <property type="entry name" value="Type I PLP-dependent aspartate aminotransferase-like (Major domain)"/>
    <property type="match status" value="2"/>
</dbReference>
<keyword evidence="12" id="KW-1185">Reference proteome</keyword>
<feature type="modified residue" description="N6-(pyridoxal phosphate)lysine" evidence="8">
    <location>
        <position position="704"/>
    </location>
</feature>
<organism evidence="11 12">
    <name type="scientific">Luteimonas galliterrae</name>
    <dbReference type="NCBI Taxonomy" id="2940486"/>
    <lineage>
        <taxon>Bacteria</taxon>
        <taxon>Pseudomonadati</taxon>
        <taxon>Pseudomonadota</taxon>
        <taxon>Gammaproteobacteria</taxon>
        <taxon>Lysobacterales</taxon>
        <taxon>Lysobacteraceae</taxon>
        <taxon>Luteimonas</taxon>
    </lineage>
</organism>
<keyword evidence="6 8" id="KW-0560">Oxidoreductase</keyword>
<proteinExistence type="inferred from homology"/>
<evidence type="ECO:0000256" key="8">
    <source>
        <dbReference type="HAMAP-Rule" id="MF_00711"/>
    </source>
</evidence>
<protein>
    <recommendedName>
        <fullName evidence="8">Glycine dehydrogenase (decarboxylating)</fullName>
        <ecNumber evidence="8">1.4.4.2</ecNumber>
    </recommendedName>
    <alternativeName>
        <fullName evidence="8">Glycine cleavage system P-protein</fullName>
    </alternativeName>
    <alternativeName>
        <fullName evidence="8">Glycine decarboxylase</fullName>
    </alternativeName>
    <alternativeName>
        <fullName evidence="8">Glycine dehydrogenase (aminomethyl-transferring)</fullName>
    </alternativeName>
</protein>
<feature type="domain" description="Glycine cleavage system P-protein N-terminal" evidence="9">
    <location>
        <begin position="20"/>
        <end position="440"/>
    </location>
</feature>
<comment type="function">
    <text evidence="2 8">The glycine cleavage system catalyzes the degradation of glycine. The P protein binds the alpha-amino group of glycine through its pyridoxal phosphate cofactor; CO(2) is released and the remaining methylamine moiety is then transferred to the lipoamide cofactor of the H protein.</text>
</comment>
<dbReference type="InterPro" id="IPR015421">
    <property type="entry name" value="PyrdxlP-dep_Trfase_major"/>
</dbReference>
<keyword evidence="5 8" id="KW-0663">Pyridoxal phosphate</keyword>
<dbReference type="Pfam" id="PF21478">
    <property type="entry name" value="GcvP2_C"/>
    <property type="match status" value="1"/>
</dbReference>
<evidence type="ECO:0000256" key="6">
    <source>
        <dbReference type="ARBA" id="ARBA00023002"/>
    </source>
</evidence>
<dbReference type="EMBL" id="JAMBEP010000001">
    <property type="protein sequence ID" value="MCL1634143.1"/>
    <property type="molecule type" value="Genomic_DNA"/>
</dbReference>
<dbReference type="GO" id="GO:0004375">
    <property type="term" value="F:glycine dehydrogenase (decarboxylating) activity"/>
    <property type="evidence" value="ECO:0007669"/>
    <property type="project" value="UniProtKB-EC"/>
</dbReference>
<dbReference type="SUPFAM" id="SSF53383">
    <property type="entry name" value="PLP-dependent transferases"/>
    <property type="match status" value="2"/>
</dbReference>
<evidence type="ECO:0000256" key="2">
    <source>
        <dbReference type="ARBA" id="ARBA00003788"/>
    </source>
</evidence>
<gene>
    <name evidence="8 11" type="primary">gcvP</name>
    <name evidence="11" type="ORF">M2650_05790</name>
</gene>
<evidence type="ECO:0000256" key="7">
    <source>
        <dbReference type="ARBA" id="ARBA00049026"/>
    </source>
</evidence>